<dbReference type="FunFam" id="3.30.1370.100:FF:000004">
    <property type="entry name" value="DNA mismatch repair endonuclease MutL"/>
    <property type="match status" value="1"/>
</dbReference>
<dbReference type="InterPro" id="IPR020568">
    <property type="entry name" value="Ribosomal_Su5_D2-typ_SF"/>
</dbReference>
<dbReference type="PANTHER" id="PTHR10073">
    <property type="entry name" value="DNA MISMATCH REPAIR PROTEIN MLH, PMS, MUTL"/>
    <property type="match status" value="1"/>
</dbReference>
<keyword evidence="2 4" id="KW-0227">DNA damage</keyword>
<reference evidence="7 8" key="1">
    <citation type="journal article" date="2015" name="Genome Announc.">
        <title>Expanding the biotechnology potential of lactobacilli through comparative genomics of 213 strains and associated genera.</title>
        <authorList>
            <person name="Sun Z."/>
            <person name="Harris H.M."/>
            <person name="McCann A."/>
            <person name="Guo C."/>
            <person name="Argimon S."/>
            <person name="Zhang W."/>
            <person name="Yang X."/>
            <person name="Jeffery I.B."/>
            <person name="Cooney J.C."/>
            <person name="Kagawa T.F."/>
            <person name="Liu W."/>
            <person name="Song Y."/>
            <person name="Salvetti E."/>
            <person name="Wrobel A."/>
            <person name="Rasinkangas P."/>
            <person name="Parkhill J."/>
            <person name="Rea M.C."/>
            <person name="O'Sullivan O."/>
            <person name="Ritari J."/>
            <person name="Douillard F.P."/>
            <person name="Paul Ross R."/>
            <person name="Yang R."/>
            <person name="Briner A.E."/>
            <person name="Felis G.E."/>
            <person name="de Vos W.M."/>
            <person name="Barrangou R."/>
            <person name="Klaenhammer T.R."/>
            <person name="Caufield P.W."/>
            <person name="Cui Y."/>
            <person name="Zhang H."/>
            <person name="O'Toole P.W."/>
        </authorList>
    </citation>
    <scope>NUCLEOTIDE SEQUENCE [LARGE SCALE GENOMIC DNA]</scope>
    <source>
        <strain evidence="7 8">DSM 20690</strain>
    </source>
</reference>
<keyword evidence="3 4" id="KW-0234">DNA repair</keyword>
<dbReference type="SMART" id="SM00853">
    <property type="entry name" value="MutL_C"/>
    <property type="match status" value="1"/>
</dbReference>
<dbReference type="Pfam" id="PF13589">
    <property type="entry name" value="HATPase_c_3"/>
    <property type="match status" value="1"/>
</dbReference>
<protein>
    <recommendedName>
        <fullName evidence="4">DNA mismatch repair protein MutL</fullName>
    </recommendedName>
</protein>
<evidence type="ECO:0000313" key="8">
    <source>
        <dbReference type="Proteomes" id="UP000051565"/>
    </source>
</evidence>
<dbReference type="Gene3D" id="3.30.1540.20">
    <property type="entry name" value="MutL, C-terminal domain, dimerisation subdomain"/>
    <property type="match status" value="1"/>
</dbReference>
<dbReference type="NCBIfam" id="TIGR00585">
    <property type="entry name" value="mutl"/>
    <property type="match status" value="1"/>
</dbReference>
<dbReference type="Gene3D" id="3.30.565.10">
    <property type="entry name" value="Histidine kinase-like ATPase, C-terminal domain"/>
    <property type="match status" value="1"/>
</dbReference>
<dbReference type="SUPFAM" id="SSF118116">
    <property type="entry name" value="DNA mismatch repair protein MutL"/>
    <property type="match status" value="1"/>
</dbReference>
<dbReference type="InterPro" id="IPR002099">
    <property type="entry name" value="MutL/Mlh/PMS"/>
</dbReference>
<evidence type="ECO:0000256" key="1">
    <source>
        <dbReference type="ARBA" id="ARBA00006082"/>
    </source>
</evidence>
<dbReference type="Gene3D" id="3.30.1370.100">
    <property type="entry name" value="MutL, C-terminal domain, regulatory subdomain"/>
    <property type="match status" value="1"/>
</dbReference>
<dbReference type="InterPro" id="IPR042120">
    <property type="entry name" value="MutL_C_dimsub"/>
</dbReference>
<dbReference type="STRING" id="53444.AYR59_06380"/>
<dbReference type="GO" id="GO:0030983">
    <property type="term" value="F:mismatched DNA binding"/>
    <property type="evidence" value="ECO:0007669"/>
    <property type="project" value="InterPro"/>
</dbReference>
<dbReference type="InterPro" id="IPR014721">
    <property type="entry name" value="Ribsml_uS5_D2-typ_fold_subgr"/>
</dbReference>
<dbReference type="InterPro" id="IPR038973">
    <property type="entry name" value="MutL/Mlh/Pms-like"/>
</dbReference>
<feature type="domain" description="DNA mismatch repair protein S5" evidence="6">
    <location>
        <begin position="211"/>
        <end position="329"/>
    </location>
</feature>
<dbReference type="Pfam" id="PF01119">
    <property type="entry name" value="DNA_mis_repair"/>
    <property type="match status" value="1"/>
</dbReference>
<evidence type="ECO:0000256" key="2">
    <source>
        <dbReference type="ARBA" id="ARBA00022763"/>
    </source>
</evidence>
<dbReference type="GO" id="GO:0005524">
    <property type="term" value="F:ATP binding"/>
    <property type="evidence" value="ECO:0007669"/>
    <property type="project" value="InterPro"/>
</dbReference>
<dbReference type="InterPro" id="IPR014790">
    <property type="entry name" value="MutL_C"/>
</dbReference>
<accession>A0A0R2JPW5</accession>
<evidence type="ECO:0000313" key="7">
    <source>
        <dbReference type="EMBL" id="KRN79170.1"/>
    </source>
</evidence>
<dbReference type="CDD" id="cd16926">
    <property type="entry name" value="HATPase_MutL-MLH-PMS-like"/>
    <property type="match status" value="1"/>
</dbReference>
<comment type="function">
    <text evidence="4">This protein is involved in the repair of mismatches in DNA. It is required for dam-dependent methyl-directed DNA mismatch repair. May act as a 'molecular matchmaker', a protein that promotes the formation of a stable complex between two or more DNA-binding proteins in an ATP-dependent manner without itself being part of a final effector complex.</text>
</comment>
<dbReference type="Proteomes" id="UP000051565">
    <property type="component" value="Unassembled WGS sequence"/>
</dbReference>
<evidence type="ECO:0000259" key="6">
    <source>
        <dbReference type="SMART" id="SM01340"/>
    </source>
</evidence>
<dbReference type="PANTHER" id="PTHR10073:SF12">
    <property type="entry name" value="DNA MISMATCH REPAIR PROTEIN MLH1"/>
    <property type="match status" value="1"/>
</dbReference>
<organism evidence="7 8">
    <name type="scientific">Fructilactobacillus lindneri DSM 20690 = JCM 11027</name>
    <dbReference type="NCBI Taxonomy" id="1122148"/>
    <lineage>
        <taxon>Bacteria</taxon>
        <taxon>Bacillati</taxon>
        <taxon>Bacillota</taxon>
        <taxon>Bacilli</taxon>
        <taxon>Lactobacillales</taxon>
        <taxon>Lactobacillaceae</taxon>
        <taxon>Fructilactobacillus</taxon>
    </lineage>
</organism>
<dbReference type="GO" id="GO:0032300">
    <property type="term" value="C:mismatch repair complex"/>
    <property type="evidence" value="ECO:0007669"/>
    <property type="project" value="InterPro"/>
</dbReference>
<dbReference type="EMBL" id="JQBT01000032">
    <property type="protein sequence ID" value="KRN79170.1"/>
    <property type="molecule type" value="Genomic_DNA"/>
</dbReference>
<dbReference type="SMART" id="SM01340">
    <property type="entry name" value="DNA_mis_repair"/>
    <property type="match status" value="1"/>
</dbReference>
<dbReference type="Gene3D" id="3.30.230.10">
    <property type="match status" value="1"/>
</dbReference>
<dbReference type="CDD" id="cd00782">
    <property type="entry name" value="MutL_Trans"/>
    <property type="match status" value="1"/>
</dbReference>
<dbReference type="InterPro" id="IPR020667">
    <property type="entry name" value="DNA_mismatch_repair_MutL"/>
</dbReference>
<dbReference type="AlphaFoldDB" id="A0A0R2JPW5"/>
<evidence type="ECO:0000256" key="3">
    <source>
        <dbReference type="ARBA" id="ARBA00023204"/>
    </source>
</evidence>
<dbReference type="GO" id="GO:0140664">
    <property type="term" value="F:ATP-dependent DNA damage sensor activity"/>
    <property type="evidence" value="ECO:0007669"/>
    <property type="project" value="InterPro"/>
</dbReference>
<comment type="caution">
    <text evidence="7">The sequence shown here is derived from an EMBL/GenBank/DDBJ whole genome shotgun (WGS) entry which is preliminary data.</text>
</comment>
<comment type="similarity">
    <text evidence="1 4">Belongs to the DNA mismatch repair MutL/HexB family.</text>
</comment>
<dbReference type="SUPFAM" id="SSF55874">
    <property type="entry name" value="ATPase domain of HSP90 chaperone/DNA topoisomerase II/histidine kinase"/>
    <property type="match status" value="1"/>
</dbReference>
<keyword evidence="8" id="KW-1185">Reference proteome</keyword>
<dbReference type="PATRIC" id="fig|1122148.6.peg.596"/>
<proteinExistence type="inferred from homology"/>
<dbReference type="InterPro" id="IPR036890">
    <property type="entry name" value="HATPase_C_sf"/>
</dbReference>
<dbReference type="FunFam" id="3.30.565.10:FF:000003">
    <property type="entry name" value="DNA mismatch repair endonuclease MutL"/>
    <property type="match status" value="1"/>
</dbReference>
<dbReference type="InterPro" id="IPR013507">
    <property type="entry name" value="DNA_mismatch_S5_2-like"/>
</dbReference>
<dbReference type="HAMAP" id="MF_00149">
    <property type="entry name" value="DNA_mis_repair"/>
    <property type="match status" value="1"/>
</dbReference>
<feature type="domain" description="MutL C-terminal dimerisation" evidence="5">
    <location>
        <begin position="448"/>
        <end position="590"/>
    </location>
</feature>
<dbReference type="PROSITE" id="PS00058">
    <property type="entry name" value="DNA_MISMATCH_REPAIR_1"/>
    <property type="match status" value="1"/>
</dbReference>
<sequence length="644" mass="72784">MKVMAKIHELSSILSDQISAGEVIERPASVVKELVENSIDAGSSRIDIEINESGLKGIKIVDNGSGIAPDQVKLAFKRFATSKISSQNDLFDIHSLGFRGEALPSIAAISNVAMKTSDGKQHGSEIQVYGGEIIKQMPAELRRGTSVEVKDLFFNTPHRLRYLKSASTELSKITDVVNRLALSHPEIAISLTHNGKEILRTSGRNNLLQVIAGIYGNQTMKKMLEIKNENENFSLTGYTSLPDLTRASRKYISIIINGRFVKDFTLNHAIIEGYGSKLMVGRFPISVIKIEMSPSLIDVNVHPTKQEIRLSNSRELSDFIAKSIYSFLAKENLIPDAMENKTLKRGVSEHNSMEVALNFDDLDDQKSQTRNIVIEKSQDSLKFKKTTKIENNNFQSHQPAVILTKNDLNSEAVIDFKNRYSRERVEGPFGTEKAKENHDNVRFPKLRYIGQVHGTYLIAESEDGMYIIDQHAAQERINYEQLRKQVGMIESDEQNLLVPIVLDYPASDALEIKNNFELLASVGINLESFGENSFVVRQHPTWFEKGQEEKTIREMIDWVLTNRKLSTAEYREKAAIMMSCKQAIKANHHLNEQQAKGLLENLQKCENPFNCPHGRPVLVHFNPSDLQTMFKRIQDPHDTNSWEF</sequence>
<evidence type="ECO:0000256" key="4">
    <source>
        <dbReference type="HAMAP-Rule" id="MF_00149"/>
    </source>
</evidence>
<dbReference type="InterPro" id="IPR014762">
    <property type="entry name" value="DNA_mismatch_repair_CS"/>
</dbReference>
<dbReference type="SUPFAM" id="SSF54211">
    <property type="entry name" value="Ribosomal protein S5 domain 2-like"/>
    <property type="match status" value="1"/>
</dbReference>
<dbReference type="Pfam" id="PF08676">
    <property type="entry name" value="MutL_C"/>
    <property type="match status" value="1"/>
</dbReference>
<dbReference type="GO" id="GO:0016887">
    <property type="term" value="F:ATP hydrolysis activity"/>
    <property type="evidence" value="ECO:0007669"/>
    <property type="project" value="InterPro"/>
</dbReference>
<dbReference type="InterPro" id="IPR042121">
    <property type="entry name" value="MutL_C_regsub"/>
</dbReference>
<dbReference type="InterPro" id="IPR037198">
    <property type="entry name" value="MutL_C_sf"/>
</dbReference>
<name>A0A0R2JPW5_9LACO</name>
<evidence type="ECO:0000259" key="5">
    <source>
        <dbReference type="SMART" id="SM00853"/>
    </source>
</evidence>
<dbReference type="NCBIfam" id="NF000950">
    <property type="entry name" value="PRK00095.1-3"/>
    <property type="match status" value="1"/>
</dbReference>
<dbReference type="GO" id="GO:0006298">
    <property type="term" value="P:mismatch repair"/>
    <property type="evidence" value="ECO:0007669"/>
    <property type="project" value="UniProtKB-UniRule"/>
</dbReference>
<gene>
    <name evidence="4" type="primary">mutL</name>
    <name evidence="7" type="ORF">IV52_GL000576</name>
</gene>